<gene>
    <name evidence="4" type="ORF">BW732_10850</name>
</gene>
<dbReference type="STRING" id="633807.BW732_10850"/>
<evidence type="ECO:0000313" key="4">
    <source>
        <dbReference type="EMBL" id="AQP54654.1"/>
    </source>
</evidence>
<dbReference type="GO" id="GO:0005829">
    <property type="term" value="C:cytosol"/>
    <property type="evidence" value="ECO:0007669"/>
    <property type="project" value="TreeGrafter"/>
</dbReference>
<dbReference type="Proteomes" id="UP000188246">
    <property type="component" value="Chromosome"/>
</dbReference>
<dbReference type="InterPro" id="IPR051545">
    <property type="entry name" value="NAD(P)H_dehydrogenase_qn"/>
</dbReference>
<accession>A0A1Q2D8E6</accession>
<dbReference type="Pfam" id="PF02525">
    <property type="entry name" value="Flavodoxin_2"/>
    <property type="match status" value="1"/>
</dbReference>
<evidence type="ECO:0000313" key="5">
    <source>
        <dbReference type="Proteomes" id="UP000188246"/>
    </source>
</evidence>
<evidence type="ECO:0000259" key="3">
    <source>
        <dbReference type="Pfam" id="PF02525"/>
    </source>
</evidence>
<name>A0A1Q2D8E6_9ENTE</name>
<dbReference type="PANTHER" id="PTHR10204:SF34">
    <property type="entry name" value="NAD(P)H DEHYDROGENASE [QUINONE] 1 ISOFORM 1"/>
    <property type="match status" value="1"/>
</dbReference>
<dbReference type="GO" id="GO:0003955">
    <property type="term" value="F:NAD(P)H dehydrogenase (quinone) activity"/>
    <property type="evidence" value="ECO:0007669"/>
    <property type="project" value="TreeGrafter"/>
</dbReference>
<dbReference type="InterPro" id="IPR029039">
    <property type="entry name" value="Flavoprotein-like_sf"/>
</dbReference>
<proteinExistence type="inferred from homology"/>
<keyword evidence="5" id="KW-1185">Reference proteome</keyword>
<dbReference type="SUPFAM" id="SSF52218">
    <property type="entry name" value="Flavoproteins"/>
    <property type="match status" value="1"/>
</dbReference>
<dbReference type="PANTHER" id="PTHR10204">
    <property type="entry name" value="NAD P H OXIDOREDUCTASE-RELATED"/>
    <property type="match status" value="1"/>
</dbReference>
<organism evidence="4 5">
    <name type="scientific">Vagococcus penaei</name>
    <dbReference type="NCBI Taxonomy" id="633807"/>
    <lineage>
        <taxon>Bacteria</taxon>
        <taxon>Bacillati</taxon>
        <taxon>Bacillota</taxon>
        <taxon>Bacilli</taxon>
        <taxon>Lactobacillales</taxon>
        <taxon>Enterococcaceae</taxon>
        <taxon>Vagococcus</taxon>
    </lineage>
</organism>
<sequence length="190" mass="22051">MKTIIYAHPWEGSYNHAILERVTDVLTRNNLTYQVIDLYADKFDPVYHASELKEFSQGTTPYSLIKDYQKMIQDSDGLIFIFPIWWYSTPGILKGFLDKVFLKNFAYTETKSGIMTGQLTNIKSVKVITTGQAPKWYIRLLKGDGIRQTFIKGTLKAVGMKHIKWIHEGMVVTSSRDKKQTFLQRLDRLF</sequence>
<keyword evidence="2" id="KW-0560">Oxidoreductase</keyword>
<comment type="similarity">
    <text evidence="1">Belongs to the NAD(P)H dehydrogenase (quinone) family.</text>
</comment>
<evidence type="ECO:0000256" key="2">
    <source>
        <dbReference type="ARBA" id="ARBA00023002"/>
    </source>
</evidence>
<dbReference type="InterPro" id="IPR003680">
    <property type="entry name" value="Flavodoxin_fold"/>
</dbReference>
<protein>
    <recommendedName>
        <fullName evidence="3">Flavodoxin-like fold domain-containing protein</fullName>
    </recommendedName>
</protein>
<reference evidence="4" key="1">
    <citation type="journal article" date="2010" name="Int. J. Syst. Evol. Microbiol.">
        <title>Vagococcus penaei sp. nov., isolated from spoilage microbiota of cooked shrimp (Penaeus vannamei).</title>
        <authorList>
            <person name="Jaffres E."/>
            <person name="Prevost H."/>
            <person name="Rossero A."/>
            <person name="Joffraud J.J."/>
            <person name="Dousset X."/>
        </authorList>
    </citation>
    <scope>NUCLEOTIDE SEQUENCE [LARGE SCALE GENOMIC DNA]</scope>
    <source>
        <strain evidence="4">CD276</strain>
    </source>
</reference>
<reference evidence="4" key="2">
    <citation type="submission" date="2017-02" db="EMBL/GenBank/DDBJ databases">
        <authorList>
            <person name="Peterson S.W."/>
        </authorList>
    </citation>
    <scope>NUCLEOTIDE SEQUENCE</scope>
    <source>
        <strain evidence="4">CD276</strain>
    </source>
</reference>
<dbReference type="OrthoDB" id="9798454at2"/>
<dbReference type="AlphaFoldDB" id="A0A1Q2D8E6"/>
<dbReference type="Gene3D" id="3.40.50.360">
    <property type="match status" value="1"/>
</dbReference>
<dbReference type="EMBL" id="CP019609">
    <property type="protein sequence ID" value="AQP54654.1"/>
    <property type="molecule type" value="Genomic_DNA"/>
</dbReference>
<evidence type="ECO:0000256" key="1">
    <source>
        <dbReference type="ARBA" id="ARBA00006252"/>
    </source>
</evidence>
<feature type="domain" description="Flavodoxin-like fold" evidence="3">
    <location>
        <begin position="4"/>
        <end position="185"/>
    </location>
</feature>
<dbReference type="RefSeq" id="WP_077276739.1">
    <property type="nucleotide sequence ID" value="NZ_CP019609.1"/>
</dbReference>
<dbReference type="KEGG" id="vpi:BW732_10850"/>